<dbReference type="GO" id="GO:0015093">
    <property type="term" value="F:ferrous iron transmembrane transporter activity"/>
    <property type="evidence" value="ECO:0007669"/>
    <property type="project" value="InterPro"/>
</dbReference>
<dbReference type="SUPFAM" id="SSF52540">
    <property type="entry name" value="P-loop containing nucleoside triphosphate hydrolases"/>
    <property type="match status" value="1"/>
</dbReference>
<evidence type="ECO:0000256" key="12">
    <source>
        <dbReference type="SAM" id="Phobius"/>
    </source>
</evidence>
<dbReference type="InterPro" id="IPR005225">
    <property type="entry name" value="Small_GTP-bd"/>
</dbReference>
<dbReference type="Gene3D" id="3.40.50.300">
    <property type="entry name" value="P-loop containing nucleotide triphosphate hydrolases"/>
    <property type="match status" value="1"/>
</dbReference>
<keyword evidence="11 12" id="KW-0472">Membrane</keyword>
<evidence type="ECO:0000256" key="10">
    <source>
        <dbReference type="ARBA" id="ARBA00023134"/>
    </source>
</evidence>
<dbReference type="GO" id="GO:0005886">
    <property type="term" value="C:plasma membrane"/>
    <property type="evidence" value="ECO:0007669"/>
    <property type="project" value="UniProtKB-SubCell"/>
</dbReference>
<evidence type="ECO:0000256" key="9">
    <source>
        <dbReference type="ARBA" id="ARBA00023065"/>
    </source>
</evidence>
<feature type="transmembrane region" description="Helical" evidence="12">
    <location>
        <begin position="599"/>
        <end position="621"/>
    </location>
</feature>
<dbReference type="InterPro" id="IPR011642">
    <property type="entry name" value="Gate_dom"/>
</dbReference>
<accession>A0A3B1CDR5</accession>
<keyword evidence="3" id="KW-1003">Cell membrane</keyword>
<dbReference type="InterPro" id="IPR030389">
    <property type="entry name" value="G_FEOB_dom"/>
</dbReference>
<dbReference type="Pfam" id="PF02421">
    <property type="entry name" value="FeoB_N"/>
    <property type="match status" value="1"/>
</dbReference>
<evidence type="ECO:0000256" key="11">
    <source>
        <dbReference type="ARBA" id="ARBA00023136"/>
    </source>
</evidence>
<evidence type="ECO:0000256" key="3">
    <source>
        <dbReference type="ARBA" id="ARBA00022475"/>
    </source>
</evidence>
<evidence type="ECO:0000256" key="4">
    <source>
        <dbReference type="ARBA" id="ARBA00022496"/>
    </source>
</evidence>
<reference evidence="14" key="1">
    <citation type="submission" date="2018-06" db="EMBL/GenBank/DDBJ databases">
        <authorList>
            <person name="Zhirakovskaya E."/>
        </authorList>
    </citation>
    <scope>NUCLEOTIDE SEQUENCE</scope>
</reference>
<feature type="transmembrane region" description="Helical" evidence="12">
    <location>
        <begin position="356"/>
        <end position="380"/>
    </location>
</feature>
<sequence>MLGTDPVKKEKPVEVKRTVKKIAIIGPANSGKSVVFNKLSGSYSIVANYSQTTIEFVRKECKIADARYEIWDTPGLASFITSSQDESDTRDALLKTPPDIILFVGDATRMKRSLTLFAQVMELGIPTVFILNKTDAAQKRGTLINAIKLSARLRVPVVEAVATHGIGFDKMSTAIKTTDTEKSPVRYPEFIEESLAEIQNALLEDDTKKLSKTAAVLYLSGDKNILKWCLAKFGEDACHTADEAVLHFHRKSPAANVKQVIFNARSVWADNTAEASMATATLTAPRIAQTAAWASRHPIWGWPIVIAIMWTTFYGVGTLAARMAGFLDTWFFFPVTDFISSLIGVPLLNDFFVGDFGIITMGIMNALGTVVPILTVFFLIVNFLEDVGYLPNLSVMANRIFSYFGLTGKAVLSMSLGFGCNTMATMTSRMLETKKERIIASFLIALGVPCAVQLGVMLAILASAPFSAILFVVGTVVITQMVCGVLLNKMLKSDKASDFIMELPAFKLPNFKNIVKKTYFRVKWFLKEALPLFVLGAMLMFTLEKTGLLTTIEALASPVITGILSLPDKATEVFILVLSRRELGAVYFKNMFDAGEVDYYQVVVGLTVMTLFIPCASNTMAMLKELGLKVTAYINLSIIAIAISVGGALNILVRLF</sequence>
<dbReference type="InterPro" id="IPR050860">
    <property type="entry name" value="FeoB_GTPase"/>
</dbReference>
<protein>
    <recommendedName>
        <fullName evidence="13">FeoB-type G domain-containing protein</fullName>
    </recommendedName>
</protein>
<dbReference type="Pfam" id="PF07670">
    <property type="entry name" value="Gate"/>
    <property type="match status" value="1"/>
</dbReference>
<dbReference type="InterPro" id="IPR003373">
    <property type="entry name" value="Fe2_transport_prot-B"/>
</dbReference>
<evidence type="ECO:0000313" key="14">
    <source>
        <dbReference type="EMBL" id="VAX14947.1"/>
    </source>
</evidence>
<keyword evidence="7 12" id="KW-1133">Transmembrane helix</keyword>
<dbReference type="Pfam" id="PF07664">
    <property type="entry name" value="FeoB_C"/>
    <property type="match status" value="1"/>
</dbReference>
<feature type="transmembrane region" description="Helical" evidence="12">
    <location>
        <begin position="299"/>
        <end position="324"/>
    </location>
</feature>
<gene>
    <name evidence="14" type="ORF">MNBD_NITROSPINAE01-588</name>
</gene>
<dbReference type="NCBIfam" id="TIGR00231">
    <property type="entry name" value="small_GTP"/>
    <property type="match status" value="1"/>
</dbReference>
<feature type="transmembrane region" description="Helical" evidence="12">
    <location>
        <begin position="633"/>
        <end position="653"/>
    </location>
</feature>
<evidence type="ECO:0000256" key="1">
    <source>
        <dbReference type="ARBA" id="ARBA00004651"/>
    </source>
</evidence>
<keyword evidence="2" id="KW-0813">Transport</keyword>
<dbReference type="PANTHER" id="PTHR43185:SF1">
    <property type="entry name" value="FE(2+) TRANSPORTER FEOB"/>
    <property type="match status" value="1"/>
</dbReference>
<organism evidence="14">
    <name type="scientific">hydrothermal vent metagenome</name>
    <dbReference type="NCBI Taxonomy" id="652676"/>
    <lineage>
        <taxon>unclassified sequences</taxon>
        <taxon>metagenomes</taxon>
        <taxon>ecological metagenomes</taxon>
    </lineage>
</organism>
<dbReference type="AlphaFoldDB" id="A0A3B1CDR5"/>
<name>A0A3B1CDR5_9ZZZZ</name>
<dbReference type="InterPro" id="IPR027417">
    <property type="entry name" value="P-loop_NTPase"/>
</dbReference>
<dbReference type="EMBL" id="UOGC01000001">
    <property type="protein sequence ID" value="VAX14947.1"/>
    <property type="molecule type" value="Genomic_DNA"/>
</dbReference>
<feature type="transmembrane region" description="Helical" evidence="12">
    <location>
        <begin position="400"/>
        <end position="418"/>
    </location>
</feature>
<keyword evidence="10" id="KW-0342">GTP-binding</keyword>
<feature type="domain" description="FeoB-type G" evidence="13">
    <location>
        <begin position="19"/>
        <end position="181"/>
    </location>
</feature>
<dbReference type="PANTHER" id="PTHR43185">
    <property type="entry name" value="FERROUS IRON TRANSPORT PROTEIN B"/>
    <property type="match status" value="1"/>
</dbReference>
<comment type="subcellular location">
    <subcellularLocation>
        <location evidence="1">Cell membrane</location>
        <topology evidence="1">Multi-pass membrane protein</topology>
    </subcellularLocation>
</comment>
<keyword evidence="8" id="KW-0408">Iron</keyword>
<keyword evidence="6" id="KW-0547">Nucleotide-binding</keyword>
<evidence type="ECO:0000256" key="8">
    <source>
        <dbReference type="ARBA" id="ARBA00023004"/>
    </source>
</evidence>
<proteinExistence type="predicted"/>
<feature type="transmembrane region" description="Helical" evidence="12">
    <location>
        <begin position="330"/>
        <end position="349"/>
    </location>
</feature>
<evidence type="ECO:0000256" key="6">
    <source>
        <dbReference type="ARBA" id="ARBA00022741"/>
    </source>
</evidence>
<feature type="transmembrane region" description="Helical" evidence="12">
    <location>
        <begin position="438"/>
        <end position="462"/>
    </location>
</feature>
<evidence type="ECO:0000256" key="7">
    <source>
        <dbReference type="ARBA" id="ARBA00022989"/>
    </source>
</evidence>
<dbReference type="PROSITE" id="PS51711">
    <property type="entry name" value="G_FEOB"/>
    <property type="match status" value="1"/>
</dbReference>
<evidence type="ECO:0000256" key="2">
    <source>
        <dbReference type="ARBA" id="ARBA00022448"/>
    </source>
</evidence>
<keyword evidence="9" id="KW-0406">Ion transport</keyword>
<evidence type="ECO:0000256" key="5">
    <source>
        <dbReference type="ARBA" id="ARBA00022692"/>
    </source>
</evidence>
<feature type="transmembrane region" description="Helical" evidence="12">
    <location>
        <begin position="524"/>
        <end position="543"/>
    </location>
</feature>
<feature type="transmembrane region" description="Helical" evidence="12">
    <location>
        <begin position="468"/>
        <end position="487"/>
    </location>
</feature>
<dbReference type="NCBIfam" id="TIGR00437">
    <property type="entry name" value="feoB"/>
    <property type="match status" value="1"/>
</dbReference>
<keyword evidence="5 12" id="KW-0812">Transmembrane</keyword>
<evidence type="ECO:0000259" key="13">
    <source>
        <dbReference type="PROSITE" id="PS51711"/>
    </source>
</evidence>
<keyword evidence="4" id="KW-0410">Iron transport</keyword>
<dbReference type="InterPro" id="IPR011640">
    <property type="entry name" value="Fe2_transport_prot_B_C"/>
</dbReference>
<dbReference type="GO" id="GO:0005525">
    <property type="term" value="F:GTP binding"/>
    <property type="evidence" value="ECO:0007669"/>
    <property type="project" value="UniProtKB-KW"/>
</dbReference>